<dbReference type="InterPro" id="IPR029035">
    <property type="entry name" value="DHS-like_NAD/FAD-binding_dom"/>
</dbReference>
<dbReference type="SUPFAM" id="SSF52467">
    <property type="entry name" value="DHS-like NAD/FAD-binding domain"/>
    <property type="match status" value="1"/>
</dbReference>
<evidence type="ECO:0000313" key="2">
    <source>
        <dbReference type="Proteomes" id="UP000015525"/>
    </source>
</evidence>
<name>T0H5L6_9SPHN</name>
<dbReference type="Pfam" id="PF13289">
    <property type="entry name" value="SIR2_2"/>
    <property type="match status" value="1"/>
</dbReference>
<proteinExistence type="predicted"/>
<dbReference type="Gene3D" id="3.40.50.1220">
    <property type="entry name" value="TPP-binding domain"/>
    <property type="match status" value="1"/>
</dbReference>
<comment type="caution">
    <text evidence="1">The sequence shown here is derived from an EMBL/GenBank/DDBJ whole genome shotgun (WGS) entry which is preliminary data.</text>
</comment>
<dbReference type="AlphaFoldDB" id="T0H5L6"/>
<reference evidence="1 2" key="1">
    <citation type="journal article" date="2013" name="Genome Announc.">
        <title>Draft Genome Sequence of Sphingobium quisquiliarum Strain P25T, a Novel Hexachlorocyclohexane (HCH)-Degrading Bacterium Isolated from an HCH Dumpsite.</title>
        <authorList>
            <person name="Kumar Singh A."/>
            <person name="Sangwan N."/>
            <person name="Sharma A."/>
            <person name="Gupta V."/>
            <person name="Khurana J.P."/>
            <person name="Lal R."/>
        </authorList>
    </citation>
    <scope>NUCLEOTIDE SEQUENCE [LARGE SCALE GENOMIC DNA]</scope>
    <source>
        <strain evidence="1 2">P25</strain>
    </source>
</reference>
<dbReference type="Proteomes" id="UP000015525">
    <property type="component" value="Unassembled WGS sequence"/>
</dbReference>
<dbReference type="EMBL" id="ATHO01000023">
    <property type="protein sequence ID" value="EQB11636.1"/>
    <property type="molecule type" value="Genomic_DNA"/>
</dbReference>
<protein>
    <submittedName>
        <fullName evidence="1">Uncharacterized protein</fullName>
    </submittedName>
</protein>
<dbReference type="PATRIC" id="fig|1329909.3.peg.623"/>
<organism evidence="1 2">
    <name type="scientific">Sphingobium quisquiliarum P25</name>
    <dbReference type="NCBI Taxonomy" id="1329909"/>
    <lineage>
        <taxon>Bacteria</taxon>
        <taxon>Pseudomonadati</taxon>
        <taxon>Pseudomonadota</taxon>
        <taxon>Alphaproteobacteria</taxon>
        <taxon>Sphingomonadales</taxon>
        <taxon>Sphingomonadaceae</taxon>
        <taxon>Sphingobium</taxon>
    </lineage>
</organism>
<accession>T0H5L6</accession>
<keyword evidence="2" id="KW-1185">Reference proteome</keyword>
<dbReference type="RefSeq" id="WP_021236971.1">
    <property type="nucleotide sequence ID" value="NZ_ATHO01000023.1"/>
</dbReference>
<evidence type="ECO:0000313" key="1">
    <source>
        <dbReference type="EMBL" id="EQB11636.1"/>
    </source>
</evidence>
<sequence>MIDPNTRLAFSVVENPGVYALLLGSGISRAAEIPTGWDITLDLVRRVAAAEGVTDESDWAAWHVARFGGEPGYSSLLDALSATPTERRSILHHYIEPSPDDLEAGRRIPTPAHHAIARMVQAGFIKVVITTNFDRLLETALSMVGVEPSVIKSVDDLAGASPLPHSRCYLLKIHGDYLDNRILNTEDELATYPSEYDALLDRILDEYGLIVSGWSGDWDPALRSALTRAPNRRYPTWWASRGGPSAAAGDLISARAATVIPISDADSFFVQLADGVEVLEKARRPAPETIEMLIAATKRNLASPERRIELADAFANEAERVIRRIGGEEFPVQHSSVTNEVLIERWQALEGVSEPLARMGGIAGRWGDGSEFEHVRSALKAIVGSQPDNGNQGLIGIANYPAYLLYHTYALGMTRAERWKDLFRWFTMPLTRRHRQTSQAVSSIFLSFWDGVETDWWKRWPGLDRRKTAWADHMIDAIVPWSRDFGLIGGEAVDNFHTLEVLGGFANLTGSEADYLSNLDGPIWMPCGQTGWNVDARAAIVERLQAPDIQPLILSAGFCRGSTEHWAGCLNAFNQLSRRMGWW</sequence>
<gene>
    <name evidence="1" type="ORF">L288_03305</name>
</gene>